<comment type="caution">
    <text evidence="1">The sequence shown here is derived from an EMBL/GenBank/DDBJ whole genome shotgun (WGS) entry which is preliminary data.</text>
</comment>
<organism evidence="1 2">
    <name type="scientific">Paralvinella palmiformis</name>
    <dbReference type="NCBI Taxonomy" id="53620"/>
    <lineage>
        <taxon>Eukaryota</taxon>
        <taxon>Metazoa</taxon>
        <taxon>Spiralia</taxon>
        <taxon>Lophotrochozoa</taxon>
        <taxon>Annelida</taxon>
        <taxon>Polychaeta</taxon>
        <taxon>Sedentaria</taxon>
        <taxon>Canalipalpata</taxon>
        <taxon>Terebellida</taxon>
        <taxon>Terebelliformia</taxon>
        <taxon>Alvinellidae</taxon>
        <taxon>Paralvinella</taxon>
    </lineage>
</organism>
<evidence type="ECO:0000313" key="1">
    <source>
        <dbReference type="EMBL" id="KAK2143034.1"/>
    </source>
</evidence>
<dbReference type="Proteomes" id="UP001208570">
    <property type="component" value="Unassembled WGS sequence"/>
</dbReference>
<dbReference type="EMBL" id="JAODUP010000885">
    <property type="protein sequence ID" value="KAK2143034.1"/>
    <property type="molecule type" value="Genomic_DNA"/>
</dbReference>
<accession>A0AAD9MU27</accession>
<dbReference type="AlphaFoldDB" id="A0AAD9MU27"/>
<reference evidence="1" key="1">
    <citation type="journal article" date="2023" name="Mol. Biol. Evol.">
        <title>Third-Generation Sequencing Reveals the Adaptive Role of the Epigenome in Three Deep-Sea Polychaetes.</title>
        <authorList>
            <person name="Perez M."/>
            <person name="Aroh O."/>
            <person name="Sun Y."/>
            <person name="Lan Y."/>
            <person name="Juniper S.K."/>
            <person name="Young C.R."/>
            <person name="Angers B."/>
            <person name="Qian P.Y."/>
        </authorList>
    </citation>
    <scope>NUCLEOTIDE SEQUENCE</scope>
    <source>
        <strain evidence="1">P08H-3</strain>
    </source>
</reference>
<protein>
    <submittedName>
        <fullName evidence="1">Uncharacterized protein</fullName>
    </submittedName>
</protein>
<name>A0AAD9MU27_9ANNE</name>
<evidence type="ECO:0000313" key="2">
    <source>
        <dbReference type="Proteomes" id="UP001208570"/>
    </source>
</evidence>
<keyword evidence="2" id="KW-1185">Reference proteome</keyword>
<sequence>MDMQDSSTNGLPCDKLPDWNPLSTSGCCLSLPIGGHVTVGRQYSTDDISYDTLVNLLATRPKHLQPEVYKLVAIDDKQLVDDSSLLHFYTGYVSRPSPARSESNGQRGLNLRKRKGHTISLGMPLRLTADYMRDLARRRDYNAKYFNALTSLAEIGK</sequence>
<proteinExistence type="predicted"/>
<gene>
    <name evidence="1" type="ORF">LSH36_885g00056</name>
</gene>